<name>A0ACC0B3R0_CATRO</name>
<gene>
    <name evidence="1" type="ORF">M9H77_17124</name>
</gene>
<accession>A0ACC0B3R0</accession>
<dbReference type="EMBL" id="CM044704">
    <property type="protein sequence ID" value="KAI5667271.1"/>
    <property type="molecule type" value="Genomic_DNA"/>
</dbReference>
<organism evidence="1 2">
    <name type="scientific">Catharanthus roseus</name>
    <name type="common">Madagascar periwinkle</name>
    <name type="synonym">Vinca rosea</name>
    <dbReference type="NCBI Taxonomy" id="4058"/>
    <lineage>
        <taxon>Eukaryota</taxon>
        <taxon>Viridiplantae</taxon>
        <taxon>Streptophyta</taxon>
        <taxon>Embryophyta</taxon>
        <taxon>Tracheophyta</taxon>
        <taxon>Spermatophyta</taxon>
        <taxon>Magnoliopsida</taxon>
        <taxon>eudicotyledons</taxon>
        <taxon>Gunneridae</taxon>
        <taxon>Pentapetalae</taxon>
        <taxon>asterids</taxon>
        <taxon>lamiids</taxon>
        <taxon>Gentianales</taxon>
        <taxon>Apocynaceae</taxon>
        <taxon>Rauvolfioideae</taxon>
        <taxon>Vinceae</taxon>
        <taxon>Catharanthinae</taxon>
        <taxon>Catharanthus</taxon>
    </lineage>
</organism>
<evidence type="ECO:0000313" key="1">
    <source>
        <dbReference type="EMBL" id="KAI5667271.1"/>
    </source>
</evidence>
<sequence>MVNSLLLSVLYFEYRKRLDLHAKLKKGYSREYNDDVNTFPMEVVNWCTQQPNIVYVIKYMDDKLGLKFEIKVDQRRTWEEITLTLLWDESNEFRDNILKSETMGSKVLVSQLALLRDNESMVVLINPKDSTVVKKLKYEPANRQDKFICQHFEKEYSKKFKNADDEEWARSYVIGLKVSSLATIGRDLYAELKDKFVAFLFNCKGDKGGIDLDGEVPIENQADDKDGSEGLVKEAGDEEKDADKDTEVLELVEEVLAKTEDDDTQGGDGKMKNWIWFRICR</sequence>
<keyword evidence="2" id="KW-1185">Reference proteome</keyword>
<protein>
    <submittedName>
        <fullName evidence="1">Uncharacterized protein</fullName>
    </submittedName>
</protein>
<comment type="caution">
    <text evidence="1">The sequence shown here is derived from an EMBL/GenBank/DDBJ whole genome shotgun (WGS) entry which is preliminary data.</text>
</comment>
<reference evidence="2" key="1">
    <citation type="journal article" date="2023" name="Nat. Plants">
        <title>Single-cell RNA sequencing provides a high-resolution roadmap for understanding the multicellular compartmentation of specialized metabolism.</title>
        <authorList>
            <person name="Sun S."/>
            <person name="Shen X."/>
            <person name="Li Y."/>
            <person name="Li Y."/>
            <person name="Wang S."/>
            <person name="Li R."/>
            <person name="Zhang H."/>
            <person name="Shen G."/>
            <person name="Guo B."/>
            <person name="Wei J."/>
            <person name="Xu J."/>
            <person name="St-Pierre B."/>
            <person name="Chen S."/>
            <person name="Sun C."/>
        </authorList>
    </citation>
    <scope>NUCLEOTIDE SEQUENCE [LARGE SCALE GENOMIC DNA]</scope>
</reference>
<proteinExistence type="predicted"/>
<evidence type="ECO:0000313" key="2">
    <source>
        <dbReference type="Proteomes" id="UP001060085"/>
    </source>
</evidence>
<dbReference type="Proteomes" id="UP001060085">
    <property type="component" value="Linkage Group LG04"/>
</dbReference>